<dbReference type="GeneID" id="8049148"/>
<evidence type="ECO:0000259" key="6">
    <source>
        <dbReference type="Pfam" id="PF04389"/>
    </source>
</evidence>
<gene>
    <name evidence="7" type="ordered locus">Cd36_70380</name>
    <name evidence="8" type="ORF">CD36_70380</name>
</gene>
<keyword evidence="8" id="KW-0645">Protease</keyword>
<feature type="transmembrane region" description="Helical" evidence="3">
    <location>
        <begin position="27"/>
        <end position="47"/>
    </location>
</feature>
<evidence type="ECO:0000313" key="7">
    <source>
        <dbReference type="CGD" id="CAL0000170186"/>
    </source>
</evidence>
<dbReference type="eggNOG" id="KOG2195">
    <property type="taxonomic scope" value="Eukaryota"/>
</dbReference>
<dbReference type="HOGENOM" id="CLU_005688_2_0_1"/>
<dbReference type="Gene3D" id="1.20.930.40">
    <property type="entry name" value="Transferrin receptor-like, dimerisation domain"/>
    <property type="match status" value="1"/>
</dbReference>
<name>B9WJP3_CANDC</name>
<evidence type="ECO:0000256" key="2">
    <source>
        <dbReference type="SAM" id="MobiDB-lite"/>
    </source>
</evidence>
<keyword evidence="3" id="KW-0472">Membrane</keyword>
<dbReference type="CDD" id="cd08022">
    <property type="entry name" value="M28_PSMA_like"/>
    <property type="match status" value="1"/>
</dbReference>
<evidence type="ECO:0000259" key="5">
    <source>
        <dbReference type="Pfam" id="PF04253"/>
    </source>
</evidence>
<dbReference type="EC" id="3.4.17.21" evidence="8"/>
<keyword evidence="9" id="KW-1185">Reference proteome</keyword>
<feature type="region of interest" description="Disordered" evidence="2">
    <location>
        <begin position="230"/>
        <end position="283"/>
    </location>
</feature>
<dbReference type="Gene3D" id="3.40.630.10">
    <property type="entry name" value="Zn peptidases"/>
    <property type="match status" value="1"/>
</dbReference>
<dbReference type="PANTHER" id="PTHR10404">
    <property type="entry name" value="N-ACETYLATED-ALPHA-LINKED ACIDIC DIPEPTIDASE"/>
    <property type="match status" value="1"/>
</dbReference>
<comment type="similarity">
    <text evidence="1">Belongs to the peptidase M28 family. M28B subfamily.</text>
</comment>
<dbReference type="InterPro" id="IPR003137">
    <property type="entry name" value="PA_domain"/>
</dbReference>
<keyword evidence="3" id="KW-0812">Transmembrane</keyword>
<dbReference type="InterPro" id="IPR046450">
    <property type="entry name" value="PA_dom_sf"/>
</dbReference>
<dbReference type="FunFam" id="3.40.630.10:FF:000101">
    <property type="entry name" value="N-acetylated alpha-linked acidic dipeptidase like 1"/>
    <property type="match status" value="1"/>
</dbReference>
<dbReference type="Proteomes" id="UP000002605">
    <property type="component" value="Chromosome 7"/>
</dbReference>
<dbReference type="InterPro" id="IPR039373">
    <property type="entry name" value="Peptidase_M28B"/>
</dbReference>
<dbReference type="Pfam" id="PF04253">
    <property type="entry name" value="TFR_dimer"/>
    <property type="match status" value="1"/>
</dbReference>
<keyword evidence="3" id="KW-1133">Transmembrane helix</keyword>
<dbReference type="InterPro" id="IPR036757">
    <property type="entry name" value="TFR-like_dimer_dom_sf"/>
</dbReference>
<dbReference type="GO" id="GO:0004181">
    <property type="term" value="F:metallocarboxypeptidase activity"/>
    <property type="evidence" value="ECO:0007669"/>
    <property type="project" value="UniProtKB-EC"/>
</dbReference>
<feature type="domain" description="PA" evidence="4">
    <location>
        <begin position="165"/>
        <end position="242"/>
    </location>
</feature>
<feature type="domain" description="Peptidase M28" evidence="6">
    <location>
        <begin position="350"/>
        <end position="538"/>
    </location>
</feature>
<accession>B9WJP3</accession>
<evidence type="ECO:0000256" key="3">
    <source>
        <dbReference type="SAM" id="Phobius"/>
    </source>
</evidence>
<dbReference type="CGD" id="CAL0000170186">
    <property type="gene designation" value="Cd36_70380"/>
</dbReference>
<proteinExistence type="inferred from homology"/>
<keyword evidence="8" id="KW-0378">Hydrolase</keyword>
<keyword evidence="8" id="KW-0121">Carboxypeptidase</keyword>
<dbReference type="InterPro" id="IPR007484">
    <property type="entry name" value="Peptidase_M28"/>
</dbReference>
<dbReference type="CDD" id="cd02121">
    <property type="entry name" value="PA_GCPII_like"/>
    <property type="match status" value="1"/>
</dbReference>
<dbReference type="OrthoDB" id="5841748at2759"/>
<feature type="compositionally biased region" description="Polar residues" evidence="2">
    <location>
        <begin position="247"/>
        <end position="260"/>
    </location>
</feature>
<evidence type="ECO:0000256" key="1">
    <source>
        <dbReference type="ARBA" id="ARBA00005634"/>
    </source>
</evidence>
<dbReference type="FunFam" id="3.50.30.30:FF:000008">
    <property type="entry name" value="Glutamate carboxypeptidase 2"/>
    <property type="match status" value="1"/>
</dbReference>
<dbReference type="SUPFAM" id="SSF52025">
    <property type="entry name" value="PA domain"/>
    <property type="match status" value="1"/>
</dbReference>
<dbReference type="Pfam" id="PF02225">
    <property type="entry name" value="PA"/>
    <property type="match status" value="1"/>
</dbReference>
<evidence type="ECO:0000313" key="8">
    <source>
        <dbReference type="EMBL" id="CAX40590.1"/>
    </source>
</evidence>
<dbReference type="VEuPathDB" id="FungiDB:CD36_70380"/>
<dbReference type="InterPro" id="IPR007365">
    <property type="entry name" value="TFR-like_dimer_dom"/>
</dbReference>
<protein>
    <submittedName>
        <fullName evidence="8">Glutamate carboxypeptidase, putative</fullName>
        <ecNumber evidence="8">3.4.17.21</ecNumber>
    </submittedName>
</protein>
<evidence type="ECO:0000259" key="4">
    <source>
        <dbReference type="Pfam" id="PF02225"/>
    </source>
</evidence>
<dbReference type="RefSeq" id="XP_002421258.1">
    <property type="nucleotide sequence ID" value="XM_002421213.1"/>
</dbReference>
<dbReference type="Gene3D" id="3.50.30.30">
    <property type="match status" value="1"/>
</dbReference>
<dbReference type="EMBL" id="FM992694">
    <property type="protein sequence ID" value="CAX40590.1"/>
    <property type="molecule type" value="Genomic_DNA"/>
</dbReference>
<dbReference type="PANTHER" id="PTHR10404:SF46">
    <property type="entry name" value="VACUOLAR PROTEIN SORTING-ASSOCIATED PROTEIN 70"/>
    <property type="match status" value="1"/>
</dbReference>
<feature type="domain" description="Transferrin receptor-like dimerisation" evidence="5">
    <location>
        <begin position="659"/>
        <end position="772"/>
    </location>
</feature>
<dbReference type="AlphaFoldDB" id="B9WJP3"/>
<evidence type="ECO:0000313" key="9">
    <source>
        <dbReference type="Proteomes" id="UP000002605"/>
    </source>
</evidence>
<reference evidence="8 9" key="1">
    <citation type="journal article" date="2009" name="Genome Res.">
        <title>Comparative genomics of the fungal pathogens Candida dubliniensis and Candida albicans.</title>
        <authorList>
            <person name="Jackson A.P."/>
            <person name="Gamble J.A."/>
            <person name="Yeomans T."/>
            <person name="Moran G.P."/>
            <person name="Saunders D."/>
            <person name="Harris D."/>
            <person name="Aslett M."/>
            <person name="Barrell J.F."/>
            <person name="Butler G."/>
            <person name="Citiulo F."/>
            <person name="Coleman D.C."/>
            <person name="de Groot P.W.J."/>
            <person name="Goodwin T.J."/>
            <person name="Quail M.A."/>
            <person name="McQuillan J."/>
            <person name="Munro C.A."/>
            <person name="Pain A."/>
            <person name="Poulter R.T."/>
            <person name="Rajandream M.A."/>
            <person name="Renauld H."/>
            <person name="Spiering M.J."/>
            <person name="Tivey A."/>
            <person name="Gow N.A.R."/>
            <person name="Barrell B."/>
            <person name="Sullivan D.J."/>
            <person name="Berriman M."/>
        </authorList>
    </citation>
    <scope>NUCLEOTIDE SEQUENCE [LARGE SCALE GENOMIC DNA]</scope>
    <source>
        <strain evidence="9">CD36 / ATCC MYA-646 / CBS 7987 / NCPF 3949 / NRRL Y-17841</strain>
    </source>
</reference>
<dbReference type="KEGG" id="cdu:CD36_70380"/>
<dbReference type="SUPFAM" id="SSF53187">
    <property type="entry name" value="Zn-dependent exopeptidases"/>
    <property type="match status" value="1"/>
</dbReference>
<sequence length="777" mass="89201">MIYYNNMLYEKVDRVLPPRRSFQKKPIIWIFLILAFLAMYKLPLSLFSTKQDVIDPKAVILNALEINLAGNWSRKYTAEPHLAGTNYDLVAWTESKFKEYGLKTQVDTYDIYVSYPKDHDLKLINKKGHVEYQPSLKEDVIDEDPTTHGNDTIPTFLGYAANGNVTAEYVFVNYGTKEDFDFLKQQKVNITGKIAIARYGKIFRGLKVKFAQEHGAVGVLIYSDPGDDQGITPTNGYKQYPHGPARQESSVQRGSVQFLSQIPGDPTTPGYPSKGDVERKDPHESIGRIPALPISYREVKPILAKLNGFGIQPDSFAGELEGFDYFTGPNPKYTLNLYNDQIYNITPLWNVYGEIEGQNKDEVIIIGNHRDAWIKGGASDPNSGSAALLEITRALNELKQQNYKFKRTIILHSYDGEEYGLLGSTEQGEYYAEKYQRNVVAYLNLDDAVSGKHFKLSASPVLDEVLLAVAKELQYPEKGAGSLYDHWLANGGRIKPLGSGSDYTVYLDHLGIPSVDLGFAGGKGDPVYHYHSNYDSYHWMEKFGDEGFVFHNLCAKYVSLLALQLSEREVIDFRLSNYSKKLQEYYNSTISTIPKSWLNKTVESSLGNTDWEEYNFINKVTNGYYTEEMPEGNQCRMMRYIHHYKHKTTLQELVTATFQKLEKFDNVTQSLDLTSFKLQALYDDYDNLPLWERIKLHFRIRHHNKLLQYFERNFLHQKGLHNRFWFRHIVYASGRYTGYAGQTLPGLNEAIEDGDFDRFVHWVNIFARTLKRINRHS</sequence>
<dbReference type="SUPFAM" id="SSF47672">
    <property type="entry name" value="Transferrin receptor-like dimerisation domain"/>
    <property type="match status" value="1"/>
</dbReference>
<organism evidence="8 9">
    <name type="scientific">Candida dubliniensis (strain CD36 / ATCC MYA-646 / CBS 7987 / NCPF 3949 / NRRL Y-17841)</name>
    <name type="common">Yeast</name>
    <dbReference type="NCBI Taxonomy" id="573826"/>
    <lineage>
        <taxon>Eukaryota</taxon>
        <taxon>Fungi</taxon>
        <taxon>Dikarya</taxon>
        <taxon>Ascomycota</taxon>
        <taxon>Saccharomycotina</taxon>
        <taxon>Pichiomycetes</taxon>
        <taxon>Debaryomycetaceae</taxon>
        <taxon>Candida/Lodderomyces clade</taxon>
        <taxon>Candida</taxon>
    </lineage>
</organism>
<dbReference type="Pfam" id="PF04389">
    <property type="entry name" value="Peptidase_M28"/>
    <property type="match status" value="1"/>
</dbReference>